<gene>
    <name evidence="1" type="ORF">NCTC12195_01196</name>
</gene>
<protein>
    <submittedName>
        <fullName evidence="1">Uncharacterized protein</fullName>
    </submittedName>
</protein>
<sequence>MILNFYLKMENHSTPTDTINTTPIVEDIQRTVEHLQMFDYQPLNEFY</sequence>
<organism evidence="1 2">
    <name type="scientific">Staphylococcus gallinarum</name>
    <dbReference type="NCBI Taxonomy" id="1293"/>
    <lineage>
        <taxon>Bacteria</taxon>
        <taxon>Bacillati</taxon>
        <taxon>Bacillota</taxon>
        <taxon>Bacilli</taxon>
        <taxon>Bacillales</taxon>
        <taxon>Staphylococcaceae</taxon>
        <taxon>Staphylococcus</taxon>
    </lineage>
</organism>
<accession>A0A380FDB9</accession>
<name>A0A380FDB9_STAGA</name>
<reference evidence="1 2" key="1">
    <citation type="submission" date="2018-06" db="EMBL/GenBank/DDBJ databases">
        <authorList>
            <consortium name="Pathogen Informatics"/>
            <person name="Doyle S."/>
        </authorList>
    </citation>
    <scope>NUCLEOTIDE SEQUENCE [LARGE SCALE GENOMIC DNA]</scope>
    <source>
        <strain evidence="1 2">NCTC12195</strain>
    </source>
</reference>
<dbReference type="Proteomes" id="UP000255277">
    <property type="component" value="Unassembled WGS sequence"/>
</dbReference>
<dbReference type="EMBL" id="UHDK01000001">
    <property type="protein sequence ID" value="SUM31760.1"/>
    <property type="molecule type" value="Genomic_DNA"/>
</dbReference>
<dbReference type="AlphaFoldDB" id="A0A380FDB9"/>
<proteinExistence type="predicted"/>
<evidence type="ECO:0000313" key="2">
    <source>
        <dbReference type="Proteomes" id="UP000255277"/>
    </source>
</evidence>
<evidence type="ECO:0000313" key="1">
    <source>
        <dbReference type="EMBL" id="SUM31760.1"/>
    </source>
</evidence>